<reference evidence="4 5" key="1">
    <citation type="submission" date="2016-10" db="EMBL/GenBank/DDBJ databases">
        <authorList>
            <person name="de Groot N.N."/>
        </authorList>
    </citation>
    <scope>NUCLEOTIDE SEQUENCE [LARGE SCALE GENOMIC DNA]</scope>
    <source>
        <strain evidence="4 5">Calf135</strain>
    </source>
</reference>
<feature type="coiled-coil region" evidence="1">
    <location>
        <begin position="18"/>
        <end position="71"/>
    </location>
</feature>
<dbReference type="InterPro" id="IPR007253">
    <property type="entry name" value="Cell_wall-bd_2"/>
</dbReference>
<dbReference type="Proteomes" id="UP000199512">
    <property type="component" value="Unassembled WGS sequence"/>
</dbReference>
<feature type="non-terminal residue" evidence="4">
    <location>
        <position position="1"/>
    </location>
</feature>
<gene>
    <name evidence="4" type="ORF">SAMN05216454_1311</name>
</gene>
<feature type="compositionally biased region" description="Gly residues" evidence="2">
    <location>
        <begin position="109"/>
        <end position="119"/>
    </location>
</feature>
<dbReference type="Gene3D" id="3.40.50.12090">
    <property type="match status" value="2"/>
</dbReference>
<dbReference type="OrthoDB" id="1754731at2"/>
<dbReference type="RefSeq" id="WP_091976166.1">
    <property type="nucleotide sequence ID" value="NZ_FODF01000031.1"/>
</dbReference>
<dbReference type="Pfam" id="PF07564">
    <property type="entry name" value="DUF1542"/>
    <property type="match status" value="1"/>
</dbReference>
<keyword evidence="5" id="KW-1185">Reference proteome</keyword>
<keyword evidence="1" id="KW-0175">Coiled coil</keyword>
<dbReference type="PANTHER" id="PTHR30032">
    <property type="entry name" value="N-ACETYLMURAMOYL-L-ALANINE AMIDASE-RELATED"/>
    <property type="match status" value="1"/>
</dbReference>
<evidence type="ECO:0000256" key="1">
    <source>
        <dbReference type="SAM" id="Coils"/>
    </source>
</evidence>
<organism evidence="4 5">
    <name type="scientific">Peptostreptococcus russellii</name>
    <dbReference type="NCBI Taxonomy" id="215200"/>
    <lineage>
        <taxon>Bacteria</taxon>
        <taxon>Bacillati</taxon>
        <taxon>Bacillota</taxon>
        <taxon>Clostridia</taxon>
        <taxon>Peptostreptococcales</taxon>
        <taxon>Peptostreptococcaceae</taxon>
        <taxon>Peptostreptococcus</taxon>
    </lineage>
</organism>
<proteinExistence type="predicted"/>
<evidence type="ECO:0000256" key="2">
    <source>
        <dbReference type="SAM" id="MobiDB-lite"/>
    </source>
</evidence>
<dbReference type="InterPro" id="IPR011439">
    <property type="entry name" value="DUF1542"/>
</dbReference>
<evidence type="ECO:0000259" key="3">
    <source>
        <dbReference type="Pfam" id="PF07564"/>
    </source>
</evidence>
<dbReference type="STRING" id="215200.SAMN05216454_1311"/>
<evidence type="ECO:0000313" key="5">
    <source>
        <dbReference type="Proteomes" id="UP000199512"/>
    </source>
</evidence>
<dbReference type="EMBL" id="FODF01000031">
    <property type="protein sequence ID" value="SEN92387.1"/>
    <property type="molecule type" value="Genomic_DNA"/>
</dbReference>
<protein>
    <submittedName>
        <fullName evidence="4">Lactocepin</fullName>
    </submittedName>
</protein>
<feature type="domain" description="DUF1542" evidence="3">
    <location>
        <begin position="23"/>
        <end position="93"/>
    </location>
</feature>
<dbReference type="Pfam" id="PF04122">
    <property type="entry name" value="CW_binding_2"/>
    <property type="match status" value="3"/>
</dbReference>
<sequence>QTAGEEAINKVANPQTALEKAQTEAEAAINAAAEKKIDEIKGVQGASEEDITAAEEKVKAAQSTAIEAIKKAENPQGVTEAQTAGEEAINKVANPQTAPVEGNTSGGSSSSGGGGGGGSYTPASKVTSDRIAGSNRFDTAVKVSQSAYPDGAKTVILANGEKFSDVLAAMPYGKTIKAPILYTNFDNIPDETLKELKRLGVEKVILVGGEKSISLDEQKTLEGKGYKIDRINGVDRYETSKLIAERMKAAGAKGINDVIIASGQVFPDALSISPLAVENEIPILLTSKDTLSEYTIKSLDNVKDGKIYITGGVNSVSNSVESKLKEYTKQKITRFAGADRYETSQIIAKSLRPNATTSVFASGELFSDALVAGELVSKDNAPLMLVKKNNLPSSISSYVKDSKITNNVIVGGVNTVSDSVVSKIEELENR</sequence>
<dbReference type="InterPro" id="IPR051922">
    <property type="entry name" value="Bact_Sporulation_Assoc"/>
</dbReference>
<accession>A0A1H8KHU1</accession>
<feature type="region of interest" description="Disordered" evidence="2">
    <location>
        <begin position="93"/>
        <end position="126"/>
    </location>
</feature>
<name>A0A1H8KHU1_9FIRM</name>
<evidence type="ECO:0000313" key="4">
    <source>
        <dbReference type="EMBL" id="SEN92387.1"/>
    </source>
</evidence>
<dbReference type="AlphaFoldDB" id="A0A1H8KHU1"/>
<dbReference type="PANTHER" id="PTHR30032:SF8">
    <property type="entry name" value="GERMINATION-SPECIFIC N-ACETYLMURAMOYL-L-ALANINE AMIDASE"/>
    <property type="match status" value="1"/>
</dbReference>